<dbReference type="SMART" id="SM00150">
    <property type="entry name" value="SPEC"/>
    <property type="match status" value="3"/>
</dbReference>
<dbReference type="Gene3D" id="1.20.58.60">
    <property type="match status" value="3"/>
</dbReference>
<evidence type="ECO:0000313" key="6">
    <source>
        <dbReference type="Proteomes" id="UP000276776"/>
    </source>
</evidence>
<evidence type="ECO:0000256" key="3">
    <source>
        <dbReference type="SAM" id="MobiDB-lite"/>
    </source>
</evidence>
<dbReference type="InterPro" id="IPR001715">
    <property type="entry name" value="CH_dom"/>
</dbReference>
<protein>
    <submittedName>
        <fullName evidence="7">Calponin-homology (CH) domain-containing protein</fullName>
    </submittedName>
</protein>
<evidence type="ECO:0000313" key="7">
    <source>
        <dbReference type="WBParaSite" id="TCLT_0000910101-mRNA-1"/>
    </source>
</evidence>
<proteinExistence type="predicted"/>
<dbReference type="PANTHER" id="PTHR11915">
    <property type="entry name" value="SPECTRIN/FILAMIN RELATED CYTOSKELETAL PROTEIN"/>
    <property type="match status" value="1"/>
</dbReference>
<dbReference type="Gene3D" id="1.10.418.10">
    <property type="entry name" value="Calponin-like domain"/>
    <property type="match status" value="1"/>
</dbReference>
<feature type="domain" description="Calponin-homology (CH)" evidence="4">
    <location>
        <begin position="118"/>
        <end position="222"/>
    </location>
</feature>
<dbReference type="EMBL" id="UYYF01004729">
    <property type="protein sequence ID" value="VDN06694.1"/>
    <property type="molecule type" value="Genomic_DNA"/>
</dbReference>
<organism evidence="7">
    <name type="scientific">Thelazia callipaeda</name>
    <name type="common">Oriental eyeworm</name>
    <name type="synonym">Parasitic nematode</name>
    <dbReference type="NCBI Taxonomy" id="103827"/>
    <lineage>
        <taxon>Eukaryota</taxon>
        <taxon>Metazoa</taxon>
        <taxon>Ecdysozoa</taxon>
        <taxon>Nematoda</taxon>
        <taxon>Chromadorea</taxon>
        <taxon>Rhabditida</taxon>
        <taxon>Spirurina</taxon>
        <taxon>Spiruromorpha</taxon>
        <taxon>Thelazioidea</taxon>
        <taxon>Thelaziidae</taxon>
        <taxon>Thelazia</taxon>
    </lineage>
</organism>
<dbReference type="SUPFAM" id="SSF46966">
    <property type="entry name" value="Spectrin repeat"/>
    <property type="match status" value="3"/>
</dbReference>
<feature type="coiled-coil region" evidence="2">
    <location>
        <begin position="966"/>
        <end position="996"/>
    </location>
</feature>
<evidence type="ECO:0000256" key="1">
    <source>
        <dbReference type="ARBA" id="ARBA00022737"/>
    </source>
</evidence>
<feature type="compositionally biased region" description="Basic and acidic residues" evidence="3">
    <location>
        <begin position="245"/>
        <end position="254"/>
    </location>
</feature>
<dbReference type="CDD" id="cd00176">
    <property type="entry name" value="SPEC"/>
    <property type="match status" value="2"/>
</dbReference>
<sequence length="1325" mass="152662">MNMRLSKVLDDRYEIQEAVFLRWADSFSPGTVKDLSDVVDPKFLFLFAKLIVGETLTSSGSRAQDILNTLRLIDGDERINQVNINELIDGNARTICSLIWQLMQIFWRRFAPAEIRDQKLTEGLKNWCFERAQRLEVLINDFISSWRDGYALNAILLSYNSELFDMDEIRDMRAEERIEHAMGLAERHLNVPRLLHPKEFHSEHLDSKSVICYLMVLYLSLTRQAVLPKLQPELHSQTQLQPRLHSPEPLEHSTNRSTSRPQKPTSQNVAVKSDHEMTADLLIPLLETSYAKLEYPKHASPEEAVMRSPSVGTARRHSLPHLEIVYFLESTETPSRKSSTSTQKSSRRRSKAMEETIAEFEECLEHVLSWLLEAEEQANCMEPIEKNDVEQVKKQFKEHESFMQSLTESQDSVGRVLHRGQTLVQKLEEEQATTIVSQLLMVNSRWERVREVAMTRQNELQHCLNSLQVKQLESIREWLDKMEESIHNAPLLTLNSDQADQLVKVHADIQKSIENEQKVVQGLSTFVAVVDESDTYFSYENLEKLLQSVGQRWMNVCEWAEMRALHLNGLSELITEYKRVYEKICEWLDRREEDLTGLQLSPQLEQENEVIEQVSRLQKLESSLEEGHPDFLALSQLAVELLAKIEQSNESEANQIRQQMETITKRWDMIVAHIDECSHVLVKSGKAEAREFIPQYVERESDSGDNISTDAVEMSKHSTSTVQFTSYETVISDPATSPSTCQIISPVDKFIANVKRVSEELQPLVDWTYQFKITRDPEQVRNVIQICQAKLGEIKEKEAKVNELHAELERIHNQDISSAQLHLANDTFDKFTLMWSRIVSKVSDTLNSLSTQSNLAGTESEDEIERIVNTLNEFFEKAEHVVSNCAQIPTAERQERVAKLQNQLLEQDKNIKFLQATHSNKEQVESLKKRFWNLNKSVNELAAGKDAIIGRFEGYLRTTFPCAGDIESFVSELERYDNLLRELENCQLENEKIEQLKKLGSAKRESLADYLERSRRNDIKAAESEKLLSTLTDRFANLKTAKLEVPELYKHFVELQNDIQKSLAVQKESLILNEEIMSIALSSSASNRERIFQKLKTRMQITSAGWSTLEDDIDESMALLEKECKRLQQSAIREFQQNIEELRCSIKESRDATDAEEFSEHLDNLERLCEAVQTADKNLINLSNLNERLTANLENICEERDKLLIEAKNRIDELQTAIRNCEQFDSSLTECQAWCNHVQLILSCRAANDVSALDVPHEYKNAFASGTLISQLQKEFDDFEHCIRNLREFVIKNTSDWGSPNRLQLQLDHITVAHLNSKLVVDLNL</sequence>
<name>A0A158RCW2_THECL</name>
<dbReference type="InterPro" id="IPR036872">
    <property type="entry name" value="CH_dom_sf"/>
</dbReference>
<dbReference type="Proteomes" id="UP000276776">
    <property type="component" value="Unassembled WGS sequence"/>
</dbReference>
<dbReference type="InterPro" id="IPR002017">
    <property type="entry name" value="Spectrin_repeat"/>
</dbReference>
<evidence type="ECO:0000256" key="2">
    <source>
        <dbReference type="SAM" id="Coils"/>
    </source>
</evidence>
<dbReference type="OMA" id="ANHEERA"/>
<feature type="region of interest" description="Disordered" evidence="3">
    <location>
        <begin position="236"/>
        <end position="274"/>
    </location>
</feature>
<evidence type="ECO:0000313" key="5">
    <source>
        <dbReference type="EMBL" id="VDN06694.1"/>
    </source>
</evidence>
<feature type="compositionally biased region" description="Polar residues" evidence="3">
    <location>
        <begin position="255"/>
        <end position="270"/>
    </location>
</feature>
<dbReference type="Pfam" id="PF00307">
    <property type="entry name" value="CH"/>
    <property type="match status" value="1"/>
</dbReference>
<accession>A0A158RCW2</accession>
<feature type="region of interest" description="Disordered" evidence="3">
    <location>
        <begin position="331"/>
        <end position="352"/>
    </location>
</feature>
<dbReference type="Pfam" id="PF00435">
    <property type="entry name" value="Spectrin"/>
    <property type="match status" value="2"/>
</dbReference>
<feature type="coiled-coil region" evidence="2">
    <location>
        <begin position="1110"/>
        <end position="1224"/>
    </location>
</feature>
<reference evidence="5 6" key="2">
    <citation type="submission" date="2018-11" db="EMBL/GenBank/DDBJ databases">
        <authorList>
            <consortium name="Pathogen Informatics"/>
        </authorList>
    </citation>
    <scope>NUCLEOTIDE SEQUENCE [LARGE SCALE GENOMIC DNA]</scope>
</reference>
<feature type="coiled-coil region" evidence="2">
    <location>
        <begin position="787"/>
        <end position="814"/>
    </location>
</feature>
<reference evidence="7" key="1">
    <citation type="submission" date="2016-04" db="UniProtKB">
        <authorList>
            <consortium name="WormBaseParasite"/>
        </authorList>
    </citation>
    <scope>IDENTIFICATION</scope>
</reference>
<dbReference type="SUPFAM" id="SSF47576">
    <property type="entry name" value="Calponin-homology domain, CH-domain"/>
    <property type="match status" value="1"/>
</dbReference>
<dbReference type="SMART" id="SM00033">
    <property type="entry name" value="CH"/>
    <property type="match status" value="1"/>
</dbReference>
<keyword evidence="2" id="KW-0175">Coiled coil</keyword>
<dbReference type="WBParaSite" id="TCLT_0000910101-mRNA-1">
    <property type="protein sequence ID" value="TCLT_0000910101-mRNA-1"/>
    <property type="gene ID" value="TCLT_0000910101"/>
</dbReference>
<dbReference type="STRING" id="103827.A0A158RCW2"/>
<dbReference type="OrthoDB" id="5870062at2759"/>
<evidence type="ECO:0000259" key="4">
    <source>
        <dbReference type="PROSITE" id="PS50021"/>
    </source>
</evidence>
<dbReference type="InterPro" id="IPR018159">
    <property type="entry name" value="Spectrin/alpha-actinin"/>
</dbReference>
<gene>
    <name evidence="5" type="ORF">TCLT_LOCUS9090</name>
</gene>
<keyword evidence="6" id="KW-1185">Reference proteome</keyword>
<keyword evidence="1" id="KW-0677">Repeat</keyword>
<dbReference type="PROSITE" id="PS50021">
    <property type="entry name" value="CH"/>
    <property type="match status" value="1"/>
</dbReference>